<gene>
    <name evidence="2" type="ORF">PLEPLA_LOCUS37101</name>
</gene>
<organism evidence="2 3">
    <name type="scientific">Pleuronectes platessa</name>
    <name type="common">European plaice</name>
    <dbReference type="NCBI Taxonomy" id="8262"/>
    <lineage>
        <taxon>Eukaryota</taxon>
        <taxon>Metazoa</taxon>
        <taxon>Chordata</taxon>
        <taxon>Craniata</taxon>
        <taxon>Vertebrata</taxon>
        <taxon>Euteleostomi</taxon>
        <taxon>Actinopterygii</taxon>
        <taxon>Neopterygii</taxon>
        <taxon>Teleostei</taxon>
        <taxon>Neoteleostei</taxon>
        <taxon>Acanthomorphata</taxon>
        <taxon>Carangaria</taxon>
        <taxon>Pleuronectiformes</taxon>
        <taxon>Pleuronectoidei</taxon>
        <taxon>Pleuronectidae</taxon>
        <taxon>Pleuronectes</taxon>
    </lineage>
</organism>
<evidence type="ECO:0000313" key="2">
    <source>
        <dbReference type="EMBL" id="CAB1449419.1"/>
    </source>
</evidence>
<comment type="caution">
    <text evidence="2">The sequence shown here is derived from an EMBL/GenBank/DDBJ whole genome shotgun (WGS) entry which is preliminary data.</text>
</comment>
<dbReference type="Proteomes" id="UP001153269">
    <property type="component" value="Unassembled WGS sequence"/>
</dbReference>
<accession>A0A9N7VGC6</accession>
<name>A0A9N7VGC6_PLEPL</name>
<dbReference type="AlphaFoldDB" id="A0A9N7VGC6"/>
<reference evidence="2" key="1">
    <citation type="submission" date="2020-03" db="EMBL/GenBank/DDBJ databases">
        <authorList>
            <person name="Weist P."/>
        </authorList>
    </citation>
    <scope>NUCLEOTIDE SEQUENCE</scope>
</reference>
<sequence>MKPPTAWGWRAQRPLPLRFFPSPHPVHASAVSILLHTLPPSASVCFHFCSFFPTYYRPLHYRVPSSPASLGHLSLPLTLRSISRCALGHSSHSPSTHPTYIPSPHTPLTLFPLGYCYHLCIHTLPTDTPLGQPFSRIGPSMPTTRTPGVSPGTPTLSDLAPPPALSLSGRVSLHSS</sequence>
<feature type="region of interest" description="Disordered" evidence="1">
    <location>
        <begin position="132"/>
        <end position="176"/>
    </location>
</feature>
<dbReference type="EMBL" id="CADEAL010004015">
    <property type="protein sequence ID" value="CAB1449419.1"/>
    <property type="molecule type" value="Genomic_DNA"/>
</dbReference>
<proteinExistence type="predicted"/>
<keyword evidence="3" id="KW-1185">Reference proteome</keyword>
<protein>
    <submittedName>
        <fullName evidence="2">Uncharacterized protein</fullName>
    </submittedName>
</protein>
<evidence type="ECO:0000313" key="3">
    <source>
        <dbReference type="Proteomes" id="UP001153269"/>
    </source>
</evidence>
<evidence type="ECO:0000256" key="1">
    <source>
        <dbReference type="SAM" id="MobiDB-lite"/>
    </source>
</evidence>